<dbReference type="EMBL" id="LT840184">
    <property type="protein sequence ID" value="SMF91431.1"/>
    <property type="molecule type" value="Genomic_DNA"/>
</dbReference>
<feature type="transmembrane region" description="Helical" evidence="7">
    <location>
        <begin position="152"/>
        <end position="171"/>
    </location>
</feature>
<keyword evidence="5 9" id="KW-0418">Kinase</keyword>
<evidence type="ECO:0000256" key="6">
    <source>
        <dbReference type="ARBA" id="ARBA00023136"/>
    </source>
</evidence>
<gene>
    <name evidence="9" type="ORF">SAMN05661091_5454</name>
</gene>
<protein>
    <submittedName>
        <fullName evidence="9">Histidine kinase-, DNA gyrase B-, and HSP90-like ATPase</fullName>
    </submittedName>
</protein>
<dbReference type="CDD" id="cd06225">
    <property type="entry name" value="HAMP"/>
    <property type="match status" value="1"/>
</dbReference>
<dbReference type="InterPro" id="IPR036890">
    <property type="entry name" value="HATPase_C_sf"/>
</dbReference>
<evidence type="ECO:0000313" key="9">
    <source>
        <dbReference type="EMBL" id="SMF91431.1"/>
    </source>
</evidence>
<evidence type="ECO:0000256" key="4">
    <source>
        <dbReference type="ARBA" id="ARBA00022679"/>
    </source>
</evidence>
<name>A0A1X7HT41_9BACL</name>
<dbReference type="PANTHER" id="PTHR34220">
    <property type="entry name" value="SENSOR HISTIDINE KINASE YPDA"/>
    <property type="match status" value="1"/>
</dbReference>
<organism evidence="9 10">
    <name type="scientific">Paenibacillus uliginis N3/975</name>
    <dbReference type="NCBI Taxonomy" id="1313296"/>
    <lineage>
        <taxon>Bacteria</taxon>
        <taxon>Bacillati</taxon>
        <taxon>Bacillota</taxon>
        <taxon>Bacilli</taxon>
        <taxon>Bacillales</taxon>
        <taxon>Paenibacillaceae</taxon>
        <taxon>Paenibacillus</taxon>
    </lineage>
</organism>
<dbReference type="Pfam" id="PF02518">
    <property type="entry name" value="HATPase_c"/>
    <property type="match status" value="1"/>
</dbReference>
<evidence type="ECO:0000313" key="10">
    <source>
        <dbReference type="Proteomes" id="UP000192940"/>
    </source>
</evidence>
<dbReference type="GO" id="GO:0005886">
    <property type="term" value="C:plasma membrane"/>
    <property type="evidence" value="ECO:0007669"/>
    <property type="project" value="UniProtKB-SubCell"/>
</dbReference>
<feature type="transmembrane region" description="Helical" evidence="7">
    <location>
        <begin position="183"/>
        <end position="204"/>
    </location>
</feature>
<evidence type="ECO:0000259" key="8">
    <source>
        <dbReference type="PROSITE" id="PS50885"/>
    </source>
</evidence>
<dbReference type="InterPro" id="IPR003660">
    <property type="entry name" value="HAMP_dom"/>
</dbReference>
<keyword evidence="10" id="KW-1185">Reference proteome</keyword>
<dbReference type="SUPFAM" id="SSF158472">
    <property type="entry name" value="HAMP domain-like"/>
    <property type="match status" value="1"/>
</dbReference>
<keyword evidence="7" id="KW-0812">Transmembrane</keyword>
<reference evidence="9 10" key="1">
    <citation type="submission" date="2017-04" db="EMBL/GenBank/DDBJ databases">
        <authorList>
            <person name="Afonso C.L."/>
            <person name="Miller P.J."/>
            <person name="Scott M.A."/>
            <person name="Spackman E."/>
            <person name="Goraichik I."/>
            <person name="Dimitrov K.M."/>
            <person name="Suarez D.L."/>
            <person name="Swayne D.E."/>
        </authorList>
    </citation>
    <scope>NUCLEOTIDE SEQUENCE [LARGE SCALE GENOMIC DNA]</scope>
    <source>
        <strain evidence="9 10">N3/975</strain>
    </source>
</reference>
<dbReference type="Gene3D" id="3.30.565.10">
    <property type="entry name" value="Histidine kinase-like ATPase, C-terminal domain"/>
    <property type="match status" value="1"/>
</dbReference>
<keyword evidence="7" id="KW-1133">Transmembrane helix</keyword>
<dbReference type="PANTHER" id="PTHR34220:SF7">
    <property type="entry name" value="SENSOR HISTIDINE KINASE YPDA"/>
    <property type="match status" value="1"/>
</dbReference>
<keyword evidence="3" id="KW-0597">Phosphoprotein</keyword>
<dbReference type="InterPro" id="IPR003594">
    <property type="entry name" value="HATPase_dom"/>
</dbReference>
<dbReference type="Pfam" id="PF06580">
    <property type="entry name" value="His_kinase"/>
    <property type="match status" value="1"/>
</dbReference>
<dbReference type="Pfam" id="PF00672">
    <property type="entry name" value="HAMP"/>
    <property type="match status" value="1"/>
</dbReference>
<accession>A0A1X7HT41</accession>
<comment type="subcellular location">
    <subcellularLocation>
        <location evidence="1">Cell membrane</location>
        <topology evidence="1">Multi-pass membrane protein</topology>
    </subcellularLocation>
</comment>
<dbReference type="GO" id="GO:0000155">
    <property type="term" value="F:phosphorelay sensor kinase activity"/>
    <property type="evidence" value="ECO:0007669"/>
    <property type="project" value="InterPro"/>
</dbReference>
<keyword evidence="4" id="KW-0808">Transferase</keyword>
<feature type="domain" description="HAMP" evidence="8">
    <location>
        <begin position="206"/>
        <end position="259"/>
    </location>
</feature>
<evidence type="ECO:0000256" key="2">
    <source>
        <dbReference type="ARBA" id="ARBA00022475"/>
    </source>
</evidence>
<dbReference type="RefSeq" id="WP_208916061.1">
    <property type="nucleotide sequence ID" value="NZ_LT840184.1"/>
</dbReference>
<proteinExistence type="predicted"/>
<evidence type="ECO:0000256" key="1">
    <source>
        <dbReference type="ARBA" id="ARBA00004651"/>
    </source>
</evidence>
<dbReference type="SUPFAM" id="SSF55874">
    <property type="entry name" value="ATPase domain of HSP90 chaperone/DNA topoisomerase II/histidine kinase"/>
    <property type="match status" value="1"/>
</dbReference>
<evidence type="ECO:0000256" key="7">
    <source>
        <dbReference type="SAM" id="Phobius"/>
    </source>
</evidence>
<dbReference type="InterPro" id="IPR050640">
    <property type="entry name" value="Bact_2-comp_sensor_kinase"/>
</dbReference>
<dbReference type="STRING" id="1313296.SAMN05661091_5454"/>
<keyword evidence="6 7" id="KW-0472">Membrane</keyword>
<dbReference type="InterPro" id="IPR010559">
    <property type="entry name" value="Sig_transdc_His_kin_internal"/>
</dbReference>
<dbReference type="Proteomes" id="UP000192940">
    <property type="component" value="Chromosome I"/>
</dbReference>
<evidence type="ECO:0000256" key="5">
    <source>
        <dbReference type="ARBA" id="ARBA00022777"/>
    </source>
</evidence>
<dbReference type="Gene3D" id="6.10.340.10">
    <property type="match status" value="1"/>
</dbReference>
<sequence length="489" mass="55727">MISALAPNGSVYGSQPEKAGEIVRTVDEIGPSRLQNNHFVVHISEGENAKERTNHRISIVRYLSDLNVNNAQEGYAKVDIYDKAVENMLGGISNDGLKLGTMILSGDTMVYTSDGTLNQLSPEESKPFTSRAPNHTAGNNQIMRMNWNGQPYLISSTINTVTGWTVIHYIPVAQITDTFLSNTLNYVFISILALIAALALAFFFHRYFIHPILKLSGSMKIVDSEHLAHTVIQSNREDEIGRLINSYNAMIYRIKTSRESEITASSLQKKAELKMLQSQINPHFLYNTLNAIHSISELHRMDHISTMTKSLSSIYRYNIKYGDVVTVGKELEQVEHYIQIQQIRFFNKFQVEYNIDDDVLDCKIIKFLIQPIIENSFYHGLEPKGGTGVLRLTIKRRRQFLYISVYDNGIGIPEEKLTELRAMLKQDEYTLVEDLDRNFGMRNVHARIKHFYGASCWMNVISEEQAGTTIMMHIPFNKEVSTHENFSSR</sequence>
<dbReference type="AlphaFoldDB" id="A0A1X7HT41"/>
<evidence type="ECO:0000256" key="3">
    <source>
        <dbReference type="ARBA" id="ARBA00022553"/>
    </source>
</evidence>
<dbReference type="PROSITE" id="PS50885">
    <property type="entry name" value="HAMP"/>
    <property type="match status" value="1"/>
</dbReference>
<dbReference type="SMART" id="SM00304">
    <property type="entry name" value="HAMP"/>
    <property type="match status" value="1"/>
</dbReference>
<keyword evidence="2" id="KW-1003">Cell membrane</keyword>